<dbReference type="EMBL" id="BKCJ011766507">
    <property type="protein sequence ID" value="GFD51164.1"/>
    <property type="molecule type" value="Genomic_DNA"/>
</dbReference>
<reference evidence="2" key="1">
    <citation type="journal article" date="2019" name="Sci. Rep.">
        <title>Draft genome of Tanacetum cinerariifolium, the natural source of mosquito coil.</title>
        <authorList>
            <person name="Yamashiro T."/>
            <person name="Shiraishi A."/>
            <person name="Satake H."/>
            <person name="Nakayama K."/>
        </authorList>
    </citation>
    <scope>NUCLEOTIDE SEQUENCE</scope>
</reference>
<feature type="region of interest" description="Disordered" evidence="1">
    <location>
        <begin position="32"/>
        <end position="76"/>
    </location>
</feature>
<accession>A0A699X3E5</accession>
<gene>
    <name evidence="2" type="ORF">Tci_923133</name>
</gene>
<proteinExistence type="predicted"/>
<evidence type="ECO:0000256" key="1">
    <source>
        <dbReference type="SAM" id="MobiDB-lite"/>
    </source>
</evidence>
<dbReference type="AlphaFoldDB" id="A0A699X3E5"/>
<comment type="caution">
    <text evidence="2">The sequence shown here is derived from an EMBL/GenBank/DDBJ whole genome shotgun (WGS) entry which is preliminary data.</text>
</comment>
<organism evidence="2">
    <name type="scientific">Tanacetum cinerariifolium</name>
    <name type="common">Dalmatian daisy</name>
    <name type="synonym">Chrysanthemum cinerariifolium</name>
    <dbReference type="NCBI Taxonomy" id="118510"/>
    <lineage>
        <taxon>Eukaryota</taxon>
        <taxon>Viridiplantae</taxon>
        <taxon>Streptophyta</taxon>
        <taxon>Embryophyta</taxon>
        <taxon>Tracheophyta</taxon>
        <taxon>Spermatophyta</taxon>
        <taxon>Magnoliopsida</taxon>
        <taxon>eudicotyledons</taxon>
        <taxon>Gunneridae</taxon>
        <taxon>Pentapetalae</taxon>
        <taxon>asterids</taxon>
        <taxon>campanulids</taxon>
        <taxon>Asterales</taxon>
        <taxon>Asteraceae</taxon>
        <taxon>Asteroideae</taxon>
        <taxon>Anthemideae</taxon>
        <taxon>Anthemidinae</taxon>
        <taxon>Tanacetum</taxon>
    </lineage>
</organism>
<feature type="non-terminal residue" evidence="2">
    <location>
        <position position="76"/>
    </location>
</feature>
<name>A0A699X3E5_TANCI</name>
<protein>
    <submittedName>
        <fullName evidence="2">Uncharacterized protein</fullName>
    </submittedName>
</protein>
<evidence type="ECO:0000313" key="2">
    <source>
        <dbReference type="EMBL" id="GFD51164.1"/>
    </source>
</evidence>
<sequence length="76" mass="7639">MCAGSTSLCSGCWACPGAALGHCLHRRARAHGAGGLPARGRGARRNRSPGLPKAAAGAHPRADELGGAHRLAGRYA</sequence>